<name>H2ZFB0_CIOSA</name>
<evidence type="ECO:0000256" key="1">
    <source>
        <dbReference type="ARBA" id="ARBA00004613"/>
    </source>
</evidence>
<dbReference type="InterPro" id="IPR002012">
    <property type="entry name" value="GnRH"/>
</dbReference>
<organism evidence="8 9">
    <name type="scientific">Ciona savignyi</name>
    <name type="common">Pacific transparent sea squirt</name>
    <dbReference type="NCBI Taxonomy" id="51511"/>
    <lineage>
        <taxon>Eukaryota</taxon>
        <taxon>Metazoa</taxon>
        <taxon>Chordata</taxon>
        <taxon>Tunicata</taxon>
        <taxon>Ascidiacea</taxon>
        <taxon>Phlebobranchia</taxon>
        <taxon>Cionidae</taxon>
        <taxon>Ciona</taxon>
    </lineage>
</organism>
<proteinExistence type="inferred from homology"/>
<dbReference type="PANTHER" id="PTHR10522">
    <property type="entry name" value="GONADOLIBERIN"/>
    <property type="match status" value="1"/>
</dbReference>
<dbReference type="InterPro" id="IPR019792">
    <property type="entry name" value="Gonadoliberin"/>
</dbReference>
<keyword evidence="3" id="KW-0964">Secreted</keyword>
<dbReference type="GO" id="GO:0005576">
    <property type="term" value="C:extracellular region"/>
    <property type="evidence" value="ECO:0007669"/>
    <property type="project" value="UniProtKB-SubCell"/>
</dbReference>
<evidence type="ECO:0000313" key="8">
    <source>
        <dbReference type="Ensembl" id="ENSCSAVP00000016276.1"/>
    </source>
</evidence>
<feature type="region of interest" description="Disordered" evidence="7">
    <location>
        <begin position="168"/>
        <end position="209"/>
    </location>
</feature>
<reference evidence="9" key="1">
    <citation type="submission" date="2003-08" db="EMBL/GenBank/DDBJ databases">
        <authorList>
            <person name="Birren B."/>
            <person name="Nusbaum C."/>
            <person name="Abebe A."/>
            <person name="Abouelleil A."/>
            <person name="Adekoya E."/>
            <person name="Ait-zahra M."/>
            <person name="Allen N."/>
            <person name="Allen T."/>
            <person name="An P."/>
            <person name="Anderson M."/>
            <person name="Anderson S."/>
            <person name="Arachchi H."/>
            <person name="Armbruster J."/>
            <person name="Bachantsang P."/>
            <person name="Baldwin J."/>
            <person name="Barry A."/>
            <person name="Bayul T."/>
            <person name="Blitshsteyn B."/>
            <person name="Bloom T."/>
            <person name="Blye J."/>
            <person name="Boguslavskiy L."/>
            <person name="Borowsky M."/>
            <person name="Boukhgalter B."/>
            <person name="Brunache A."/>
            <person name="Butler J."/>
            <person name="Calixte N."/>
            <person name="Calvo S."/>
            <person name="Camarata J."/>
            <person name="Campo K."/>
            <person name="Chang J."/>
            <person name="Cheshatsang Y."/>
            <person name="Citroen M."/>
            <person name="Collymore A."/>
            <person name="Considine T."/>
            <person name="Cook A."/>
            <person name="Cooke P."/>
            <person name="Corum B."/>
            <person name="Cuomo C."/>
            <person name="David R."/>
            <person name="Dawoe T."/>
            <person name="Degray S."/>
            <person name="Dodge S."/>
            <person name="Dooley K."/>
            <person name="Dorje P."/>
            <person name="Dorjee K."/>
            <person name="Dorris L."/>
            <person name="Duffey N."/>
            <person name="Dupes A."/>
            <person name="Elkins T."/>
            <person name="Engels R."/>
            <person name="Erickson J."/>
            <person name="Farina A."/>
            <person name="Faro S."/>
            <person name="Ferreira P."/>
            <person name="Fischer H."/>
            <person name="Fitzgerald M."/>
            <person name="Foley K."/>
            <person name="Gage D."/>
            <person name="Galagan J."/>
            <person name="Gearin G."/>
            <person name="Gnerre S."/>
            <person name="Gnirke A."/>
            <person name="Goyette A."/>
            <person name="Graham J."/>
            <person name="Grandbois E."/>
            <person name="Gyaltsen K."/>
            <person name="Hafez N."/>
            <person name="Hagopian D."/>
            <person name="Hagos B."/>
            <person name="Hall J."/>
            <person name="Hatcher B."/>
            <person name="Heller A."/>
            <person name="Higgins H."/>
            <person name="Honan T."/>
            <person name="Horn A."/>
            <person name="Houde N."/>
            <person name="Hughes L."/>
            <person name="Hulme W."/>
            <person name="Husby E."/>
            <person name="Iliev I."/>
            <person name="Jaffe D."/>
            <person name="Jones C."/>
            <person name="Kamal M."/>
            <person name="Kamat A."/>
            <person name="Kamvysselis M."/>
            <person name="Karlsson E."/>
            <person name="Kells C."/>
            <person name="Kieu A."/>
            <person name="Kisner P."/>
            <person name="Kodira C."/>
            <person name="Kulbokas E."/>
            <person name="Labutti K."/>
            <person name="Lama D."/>
            <person name="Landers T."/>
            <person name="Leger J."/>
            <person name="Levine S."/>
            <person name="Lewis D."/>
            <person name="Lewis T."/>
            <person name="Lindblad-toh K."/>
            <person name="Liu X."/>
            <person name="Lokyitsang T."/>
            <person name="Lokyitsang Y."/>
            <person name="Lucien O."/>
            <person name="Lui A."/>
            <person name="Ma L.J."/>
            <person name="Mabbitt R."/>
            <person name="Macdonald J."/>
            <person name="Maclean C."/>
            <person name="Major J."/>
            <person name="Manning J."/>
            <person name="Marabella R."/>
            <person name="Maru K."/>
            <person name="Matthews C."/>
            <person name="Mauceli E."/>
            <person name="Mccarthy M."/>
            <person name="Mcdonough S."/>
            <person name="Mcghee T."/>
            <person name="Meldrim J."/>
            <person name="Meneus L."/>
            <person name="Mesirov J."/>
            <person name="Mihalev A."/>
            <person name="Mihova T."/>
            <person name="Mikkelsen T."/>
            <person name="Mlenga V."/>
            <person name="Moru K."/>
            <person name="Mozes J."/>
            <person name="Mulrain L."/>
            <person name="Munson G."/>
            <person name="Naylor J."/>
            <person name="Newes C."/>
            <person name="Nguyen C."/>
            <person name="Nguyen N."/>
            <person name="Nguyen T."/>
            <person name="Nicol R."/>
            <person name="Nielsen C."/>
            <person name="Nizzari M."/>
            <person name="Norbu C."/>
            <person name="Norbu N."/>
            <person name="O'donnell P."/>
            <person name="Okoawo O."/>
            <person name="O'leary S."/>
            <person name="Omotosho B."/>
            <person name="O'neill K."/>
            <person name="Osman S."/>
            <person name="Parker S."/>
            <person name="Perrin D."/>
            <person name="Phunkhang P."/>
            <person name="Piqani B."/>
            <person name="Purcell S."/>
            <person name="Rachupka T."/>
            <person name="Ramasamy U."/>
            <person name="Rameau R."/>
            <person name="Ray V."/>
            <person name="Raymond C."/>
            <person name="Retta R."/>
            <person name="Richardson S."/>
            <person name="Rise C."/>
            <person name="Rodriguez J."/>
            <person name="Rogers J."/>
            <person name="Rogov P."/>
            <person name="Rutman M."/>
            <person name="Schupbach R."/>
            <person name="Seaman C."/>
            <person name="Settipalli S."/>
            <person name="Sharpe T."/>
            <person name="Sheridan J."/>
            <person name="Sherpa N."/>
            <person name="Shi J."/>
            <person name="Smirnov S."/>
            <person name="Smith C."/>
            <person name="Sougnez C."/>
            <person name="Spencer B."/>
            <person name="Stalker J."/>
            <person name="Stange-thomann N."/>
            <person name="Stavropoulos S."/>
            <person name="Stetson K."/>
            <person name="Stone C."/>
            <person name="Stone S."/>
            <person name="Stubbs M."/>
            <person name="Talamas J."/>
            <person name="Tchuinga P."/>
            <person name="Tenzing P."/>
            <person name="Tesfaye S."/>
            <person name="Theodore J."/>
            <person name="Thoulutsang Y."/>
            <person name="Topham K."/>
            <person name="Towey S."/>
            <person name="Tsamla T."/>
            <person name="Tsomo N."/>
            <person name="Vallee D."/>
            <person name="Vassiliev H."/>
            <person name="Venkataraman V."/>
            <person name="Vinson J."/>
            <person name="Vo A."/>
            <person name="Wade C."/>
            <person name="Wang S."/>
            <person name="Wangchuk T."/>
            <person name="Wangdi T."/>
            <person name="Whittaker C."/>
            <person name="Wilkinson J."/>
            <person name="Wu Y."/>
            <person name="Wyman D."/>
            <person name="Yadav S."/>
            <person name="Yang S."/>
            <person name="Yang X."/>
            <person name="Yeager S."/>
            <person name="Yee E."/>
            <person name="Young G."/>
            <person name="Zainoun J."/>
            <person name="Zembeck L."/>
            <person name="Zimmer A."/>
            <person name="Zody M."/>
            <person name="Lander E."/>
        </authorList>
    </citation>
    <scope>NUCLEOTIDE SEQUENCE [LARGE SCALE GENOMIC DNA]</scope>
</reference>
<evidence type="ECO:0000256" key="2">
    <source>
        <dbReference type="ARBA" id="ARBA00010968"/>
    </source>
</evidence>
<dbReference type="HOGENOM" id="CLU_1261099_0_0_1"/>
<dbReference type="GO" id="GO:0005179">
    <property type="term" value="F:hormone activity"/>
    <property type="evidence" value="ECO:0007669"/>
    <property type="project" value="UniProtKB-KW"/>
</dbReference>
<keyword evidence="4" id="KW-0165">Cleavage on pair of basic residues</keyword>
<keyword evidence="6" id="KW-0027">Amidation</keyword>
<dbReference type="Ensembl" id="ENSCSAVT00000016457.1">
    <property type="protein sequence ID" value="ENSCSAVP00000016276.1"/>
    <property type="gene ID" value="ENSCSAVG00000009577.1"/>
</dbReference>
<evidence type="ECO:0000313" key="9">
    <source>
        <dbReference type="Proteomes" id="UP000007875"/>
    </source>
</evidence>
<evidence type="ECO:0000256" key="5">
    <source>
        <dbReference type="ARBA" id="ARBA00022702"/>
    </source>
</evidence>
<sequence length="209" mass="23777">MLDIEKDQLAAFLQRESSAFRDILYHHAASGFEKSDNGILGPQSPQNIFNQQGDGWSRYAQGGKQTHAIQEGGIPVNARQHWSYEYMPGGRRSSWENIGAPVSRQHWSYEYMPGGRRSVPTHALFKRQHWSKGYSPGGKRSVDLAEFDDQGHRIMEHNGMKEKAFDIQQPQPSNGIHGPGMNQKKTDWKNWLSNNPATEDTIDQNQNDE</sequence>
<feature type="compositionally biased region" description="Acidic residues" evidence="7">
    <location>
        <begin position="200"/>
        <end position="209"/>
    </location>
</feature>
<keyword evidence="9" id="KW-1185">Reference proteome</keyword>
<evidence type="ECO:0000256" key="3">
    <source>
        <dbReference type="ARBA" id="ARBA00022525"/>
    </source>
</evidence>
<dbReference type="PROSITE" id="PS00473">
    <property type="entry name" value="GNRH"/>
    <property type="match status" value="1"/>
</dbReference>
<dbReference type="PANTHER" id="PTHR10522:SF5">
    <property type="entry name" value="PREPROGONADOTROPIN-RELEASING HORMONE 2"/>
    <property type="match status" value="1"/>
</dbReference>
<evidence type="ECO:0000256" key="4">
    <source>
        <dbReference type="ARBA" id="ARBA00022685"/>
    </source>
</evidence>
<evidence type="ECO:0000256" key="6">
    <source>
        <dbReference type="ARBA" id="ARBA00022815"/>
    </source>
</evidence>
<dbReference type="GeneTree" id="ENSGT00390000005818"/>
<accession>H2ZFB0</accession>
<protein>
    <submittedName>
        <fullName evidence="8">Uncharacterized protein</fullName>
    </submittedName>
</protein>
<reference evidence="8" key="3">
    <citation type="submission" date="2025-09" db="UniProtKB">
        <authorList>
            <consortium name="Ensembl"/>
        </authorList>
    </citation>
    <scope>IDENTIFICATION</scope>
</reference>
<dbReference type="OMA" id="RQHWSYE"/>
<comment type="subcellular location">
    <subcellularLocation>
        <location evidence="1">Secreted</location>
    </subcellularLocation>
</comment>
<dbReference type="AlphaFoldDB" id="H2ZFB0"/>
<comment type="similarity">
    <text evidence="2">Belongs to the GnRH family.</text>
</comment>
<dbReference type="InParanoid" id="H2ZFB0"/>
<dbReference type="Proteomes" id="UP000007875">
    <property type="component" value="Unassembled WGS sequence"/>
</dbReference>
<keyword evidence="5" id="KW-0372">Hormone</keyword>
<evidence type="ECO:0000256" key="7">
    <source>
        <dbReference type="SAM" id="MobiDB-lite"/>
    </source>
</evidence>
<reference evidence="8" key="2">
    <citation type="submission" date="2025-08" db="UniProtKB">
        <authorList>
            <consortium name="Ensembl"/>
        </authorList>
    </citation>
    <scope>IDENTIFICATION</scope>
</reference>